<proteinExistence type="predicted"/>
<keyword evidence="2" id="KW-1185">Reference proteome</keyword>
<dbReference type="AlphaFoldDB" id="A0A1M6GAL5"/>
<reference evidence="1 2" key="1">
    <citation type="submission" date="2016-11" db="EMBL/GenBank/DDBJ databases">
        <authorList>
            <person name="Jaros S."/>
            <person name="Januszkiewicz K."/>
            <person name="Wedrychowicz H."/>
        </authorList>
    </citation>
    <scope>NUCLEOTIDE SEQUENCE [LARGE SCALE GENOMIC DNA]</scope>
    <source>
        <strain evidence="1 2">DSM 25479</strain>
    </source>
</reference>
<evidence type="ECO:0000313" key="2">
    <source>
        <dbReference type="Proteomes" id="UP000184335"/>
    </source>
</evidence>
<accession>A0A1M6GAL5</accession>
<gene>
    <name evidence="1" type="ORF">SAMN05443429_108119</name>
</gene>
<dbReference type="Pfam" id="PF12964">
    <property type="entry name" value="DUF3853"/>
    <property type="match status" value="1"/>
</dbReference>
<dbReference type="InterPro" id="IPR024363">
    <property type="entry name" value="DUF3853"/>
</dbReference>
<dbReference type="STRING" id="1118202.SAMN05443429_108119"/>
<organism evidence="1 2">
    <name type="scientific">Cruoricaptor ignavus</name>
    <dbReference type="NCBI Taxonomy" id="1118202"/>
    <lineage>
        <taxon>Bacteria</taxon>
        <taxon>Pseudomonadati</taxon>
        <taxon>Bacteroidota</taxon>
        <taxon>Flavobacteriia</taxon>
        <taxon>Flavobacteriales</taxon>
        <taxon>Weeksellaceae</taxon>
        <taxon>Cruoricaptor</taxon>
    </lineage>
</organism>
<name>A0A1M6GAL5_9FLAO</name>
<evidence type="ECO:0000313" key="1">
    <source>
        <dbReference type="EMBL" id="SHJ07001.1"/>
    </source>
</evidence>
<evidence type="ECO:0008006" key="3">
    <source>
        <dbReference type="Google" id="ProtNLM"/>
    </source>
</evidence>
<protein>
    <recommendedName>
        <fullName evidence="3">DUF3853 family protein</fullName>
    </recommendedName>
</protein>
<dbReference type="Proteomes" id="UP000184335">
    <property type="component" value="Unassembled WGS sequence"/>
</dbReference>
<dbReference type="OrthoDB" id="1151565at2"/>
<dbReference type="EMBL" id="FQYI01000008">
    <property type="protein sequence ID" value="SHJ07001.1"/>
    <property type="molecule type" value="Genomic_DNA"/>
</dbReference>
<sequence>MIPQQILNKQLITMTGEEILMLFSAIKETKAEHKDLTKPHYAHGIKGLADFLGCGKTKAQAVKNSGVIDDAIVQNGRKIIIDKNKAFELLNNQ</sequence>
<dbReference type="RefSeq" id="WP_073180311.1">
    <property type="nucleotide sequence ID" value="NZ_FQYI01000008.1"/>
</dbReference>